<dbReference type="AlphaFoldDB" id="A0A3S5IUH9"/>
<accession>A0A3S5IUH9</accession>
<organism evidence="6 7">
    <name type="scientific">Trypanosoma conorhini</name>
    <dbReference type="NCBI Taxonomy" id="83891"/>
    <lineage>
        <taxon>Eukaryota</taxon>
        <taxon>Discoba</taxon>
        <taxon>Euglenozoa</taxon>
        <taxon>Kinetoplastea</taxon>
        <taxon>Metakinetoplastina</taxon>
        <taxon>Trypanosomatida</taxon>
        <taxon>Trypanosomatidae</taxon>
        <taxon>Trypanosoma</taxon>
    </lineage>
</organism>
<evidence type="ECO:0000313" key="6">
    <source>
        <dbReference type="EMBL" id="RNF25945.1"/>
    </source>
</evidence>
<feature type="compositionally biased region" description="Basic and acidic residues" evidence="4">
    <location>
        <begin position="617"/>
        <end position="626"/>
    </location>
</feature>
<dbReference type="Gene3D" id="2.40.100.10">
    <property type="entry name" value="Cyclophilin-like"/>
    <property type="match status" value="1"/>
</dbReference>
<keyword evidence="7" id="KW-1185">Reference proteome</keyword>
<keyword evidence="3 6" id="KW-0413">Isomerase</keyword>
<dbReference type="InterPro" id="IPR044666">
    <property type="entry name" value="Cyclophilin_A-like"/>
</dbReference>
<dbReference type="PROSITE" id="PS00170">
    <property type="entry name" value="CSA_PPIASE_1"/>
    <property type="match status" value="1"/>
</dbReference>
<evidence type="ECO:0000259" key="5">
    <source>
        <dbReference type="PROSITE" id="PS50072"/>
    </source>
</evidence>
<evidence type="ECO:0000313" key="7">
    <source>
        <dbReference type="Proteomes" id="UP000284403"/>
    </source>
</evidence>
<protein>
    <recommendedName>
        <fullName evidence="1">peptidylprolyl isomerase</fullName>
        <ecNumber evidence="1">5.2.1.8</ecNumber>
    </recommendedName>
</protein>
<feature type="region of interest" description="Disordered" evidence="4">
    <location>
        <begin position="645"/>
        <end position="686"/>
    </location>
</feature>
<dbReference type="RefSeq" id="XP_029231151.1">
    <property type="nucleotide sequence ID" value="XM_029368727.1"/>
</dbReference>
<evidence type="ECO:0000256" key="2">
    <source>
        <dbReference type="ARBA" id="ARBA00023110"/>
    </source>
</evidence>
<keyword evidence="2" id="KW-0697">Rotamase</keyword>
<dbReference type="EC" id="5.2.1.8" evidence="1"/>
<dbReference type="SUPFAM" id="SSF50891">
    <property type="entry name" value="Cyclophilin-like"/>
    <property type="match status" value="1"/>
</dbReference>
<dbReference type="EMBL" id="MKKU01000064">
    <property type="protein sequence ID" value="RNF25945.1"/>
    <property type="molecule type" value="Genomic_DNA"/>
</dbReference>
<evidence type="ECO:0000256" key="4">
    <source>
        <dbReference type="SAM" id="MobiDB-lite"/>
    </source>
</evidence>
<dbReference type="GO" id="GO:0006457">
    <property type="term" value="P:protein folding"/>
    <property type="evidence" value="ECO:0007669"/>
    <property type="project" value="InterPro"/>
</dbReference>
<dbReference type="InterPro" id="IPR029000">
    <property type="entry name" value="Cyclophilin-like_dom_sf"/>
</dbReference>
<dbReference type="PROSITE" id="PS50072">
    <property type="entry name" value="CSA_PPIASE_2"/>
    <property type="match status" value="1"/>
</dbReference>
<dbReference type="OrthoDB" id="271386at2759"/>
<dbReference type="CDD" id="cd00317">
    <property type="entry name" value="cyclophilin"/>
    <property type="match status" value="1"/>
</dbReference>
<feature type="region of interest" description="Disordered" evidence="4">
    <location>
        <begin position="596"/>
        <end position="626"/>
    </location>
</feature>
<dbReference type="GO" id="GO:0003755">
    <property type="term" value="F:peptidyl-prolyl cis-trans isomerase activity"/>
    <property type="evidence" value="ECO:0007669"/>
    <property type="project" value="UniProtKB-KW"/>
</dbReference>
<gene>
    <name evidence="6" type="ORF">Tco025E_01791</name>
</gene>
<comment type="caution">
    <text evidence="6">The sequence shown here is derived from an EMBL/GenBank/DDBJ whole genome shotgun (WGS) entry which is preliminary data.</text>
</comment>
<dbReference type="InterPro" id="IPR020892">
    <property type="entry name" value="Cyclophilin-type_PPIase_CS"/>
</dbReference>
<name>A0A3S5IUH9_9TRYP</name>
<dbReference type="PRINTS" id="PR00153">
    <property type="entry name" value="CSAPPISMRASE"/>
</dbReference>
<proteinExistence type="predicted"/>
<feature type="domain" description="PPIase cyclophilin-type" evidence="5">
    <location>
        <begin position="715"/>
        <end position="873"/>
    </location>
</feature>
<reference evidence="6 7" key="1">
    <citation type="journal article" date="2018" name="BMC Genomics">
        <title>Genomic comparison of Trypanosoma conorhini and Trypanosoma rangeli to Trypanosoma cruzi strains of high and low virulence.</title>
        <authorList>
            <person name="Bradwell K.R."/>
            <person name="Koparde V.N."/>
            <person name="Matveyev A.V."/>
            <person name="Serrano M.G."/>
            <person name="Alves J.M."/>
            <person name="Parikh H."/>
            <person name="Huang B."/>
            <person name="Lee V."/>
            <person name="Espinosa-Alvarez O."/>
            <person name="Ortiz P.A."/>
            <person name="Costa-Martins A.G."/>
            <person name="Teixeira M.M."/>
            <person name="Buck G.A."/>
        </authorList>
    </citation>
    <scope>NUCLEOTIDE SEQUENCE [LARGE SCALE GENOMIC DNA]</scope>
    <source>
        <strain evidence="6 7">025E</strain>
    </source>
</reference>
<evidence type="ECO:0000256" key="1">
    <source>
        <dbReference type="ARBA" id="ARBA00013194"/>
    </source>
</evidence>
<dbReference type="PANTHER" id="PTHR45625:SF4">
    <property type="entry name" value="PEPTIDYLPROLYL ISOMERASE DOMAIN AND WD REPEAT-CONTAINING PROTEIN 1"/>
    <property type="match status" value="1"/>
</dbReference>
<dbReference type="Proteomes" id="UP000284403">
    <property type="component" value="Unassembled WGS sequence"/>
</dbReference>
<dbReference type="PANTHER" id="PTHR45625">
    <property type="entry name" value="PEPTIDYL-PROLYL CIS-TRANS ISOMERASE-RELATED"/>
    <property type="match status" value="1"/>
</dbReference>
<dbReference type="Pfam" id="PF00160">
    <property type="entry name" value="Pro_isomerase"/>
    <property type="match status" value="1"/>
</dbReference>
<dbReference type="InterPro" id="IPR002130">
    <property type="entry name" value="Cyclophilin-type_PPIase_dom"/>
</dbReference>
<evidence type="ECO:0000256" key="3">
    <source>
        <dbReference type="ARBA" id="ARBA00023235"/>
    </source>
</evidence>
<dbReference type="GO" id="GO:0071013">
    <property type="term" value="C:catalytic step 2 spliceosome"/>
    <property type="evidence" value="ECO:0007669"/>
    <property type="project" value="TreeGrafter"/>
</dbReference>
<dbReference type="GeneID" id="40315402"/>
<sequence length="880" mass="95568">MHDVDEADDGASRDVGCDKGGAEQGEESFLALLNSEGFPSSFLYERSYRHSHSLQDLGVVQDELGSLIATVDSTGTLRAWRKLPRGVFFLGDRQGLFPQRVVEGDLNDAVKHFILTDPLTPSLFVLRVMPCLEATAGVVRVVVEVRLMSSALMTVESRLSCEFSVTLGTKAESLCWKESVTQRPFLLHHDHQPFIVFFTMEKDGTSHTVFLPCITEKAPRSGGTATIVASTPLSTANLVVCCQQHRSSGLVVLVDERGIVDYARIMVSPDNEDRARVYLQVVSGVPPRGAADPMLLRRWITFARRQKTGFFTLLRDAMGFAKAGRLMLPLHVGFSATGRYFVVSSGLLREGHVCVIAHVFDFSSGQLLCHGETEETATPSLAGASALQAALRLMRGAAFDVVVEDAVRKSPKGGAGGVWVFVPEIILGTSFEERVCGRRVFVFRAAPLPANRAPLAGGTGASICASATPFHMEQVWRAIGDLEKTVREMLLPASSLLASGAALHRHFAAPLSLIRLTAPASQALKNLVAQSPVGATLLQEDIKRLFDVSSTAALAASSNARFLDAADPTFCTTSPGEPALLLYTRYEAQLGVSGALQSEHTAPTDATEVVGGKTGQQHHEKTLSDLHQRRDFDCGDLLVMQTSLQSVMPREAVTDDDDDKEENNNNNNNGKNQEPEDAAQEKRDDHELDADVEERRVQHIITAATARTIEWGTSAVHVSLFIDNFGTVTLRLLPQFAPKAVKNFLALAREGFYNGLTFHRVVPGFMIQGGCPVGDGSGGRSVFGEKFEDEGVHVMDFFSYPTVYWMCMANCGPNTNESQFFITVGAAAPWLNGKHTVFGFVVAGKPVVRAVAQTPRGEDDKPITPVVIRRVVATERATDE</sequence>